<dbReference type="Pfam" id="PF07859">
    <property type="entry name" value="Abhydrolase_3"/>
    <property type="match status" value="1"/>
</dbReference>
<proteinExistence type="predicted"/>
<dbReference type="AlphaFoldDB" id="A0A2S2FBF4"/>
<dbReference type="PANTHER" id="PTHR48081:SF8">
    <property type="entry name" value="ALPHA_BETA HYDROLASE FOLD-3 DOMAIN-CONTAINING PROTEIN-RELATED"/>
    <property type="match status" value="1"/>
</dbReference>
<dbReference type="EMBL" id="CP029397">
    <property type="protein sequence ID" value="AWL27622.1"/>
    <property type="molecule type" value="Genomic_DNA"/>
</dbReference>
<evidence type="ECO:0000313" key="4">
    <source>
        <dbReference type="Proteomes" id="UP000245977"/>
    </source>
</evidence>
<feature type="domain" description="Alpha/beta hydrolase fold-3" evidence="2">
    <location>
        <begin position="84"/>
        <end position="270"/>
    </location>
</feature>
<dbReference type="GO" id="GO:0016787">
    <property type="term" value="F:hydrolase activity"/>
    <property type="evidence" value="ECO:0007669"/>
    <property type="project" value="UniProtKB-KW"/>
</dbReference>
<dbReference type="RefSeq" id="WP_065995487.1">
    <property type="nucleotide sequence ID" value="NZ_CP029397.2"/>
</dbReference>
<dbReference type="InterPro" id="IPR029058">
    <property type="entry name" value="AB_hydrolase_fold"/>
</dbReference>
<reference evidence="3" key="1">
    <citation type="submission" date="2019-08" db="EMBL/GenBank/DDBJ databases">
        <title>The complete genome of Acinetobacter defluvii strain WCHAD010030.</title>
        <authorList>
            <person name="Hu Y."/>
            <person name="Qin J."/>
            <person name="Feng Y."/>
            <person name="Zong Z."/>
        </authorList>
    </citation>
    <scope>NUCLEOTIDE SEQUENCE</scope>
    <source>
        <strain evidence="3">WCHA30</strain>
    </source>
</reference>
<protein>
    <submittedName>
        <fullName evidence="3">Alpha/beta hydrolase</fullName>
    </submittedName>
</protein>
<keyword evidence="1 3" id="KW-0378">Hydrolase</keyword>
<gene>
    <name evidence="3" type="ORF">DJ533_02960</name>
</gene>
<dbReference type="SUPFAM" id="SSF53474">
    <property type="entry name" value="alpha/beta-Hydrolases"/>
    <property type="match status" value="1"/>
</dbReference>
<dbReference type="PANTHER" id="PTHR48081">
    <property type="entry name" value="AB HYDROLASE SUPERFAMILY PROTEIN C4A8.06C"/>
    <property type="match status" value="1"/>
</dbReference>
<dbReference type="OrthoDB" id="9806180at2"/>
<sequence length="303" mass="34291">MENNQPMLTEEMQMFDYWSGVYSPADQHIDSLRAAYDAFQQHYTLPRTEGMRIEDHTLILATHCIDMRVFTPEENAPETGWSWIFYVHGGGNVVGSADSHEYIARQLARDLNVKVLLVEYGLVPEFEWSQGQQDCLDAYLLILQQSATWNINTAKGSIVADGSGAALALQVQQQLLVEQQPQALALIFPSFFSQHSTTERQSLVYQVEDQQLMQTWTGVSAQQALRTVPELKHSMPRSFIALTQYDVCHAENAVLLQQLQQCNTQVEVYTGMGLKGNCLPLLRDCHEVASVYEALLKFLQPNF</sequence>
<dbReference type="InterPro" id="IPR050300">
    <property type="entry name" value="GDXG_lipolytic_enzyme"/>
</dbReference>
<organism evidence="3 4">
    <name type="scientific">Acinetobacter defluvii</name>
    <dbReference type="NCBI Taxonomy" id="1871111"/>
    <lineage>
        <taxon>Bacteria</taxon>
        <taxon>Pseudomonadati</taxon>
        <taxon>Pseudomonadota</taxon>
        <taxon>Gammaproteobacteria</taxon>
        <taxon>Moraxellales</taxon>
        <taxon>Moraxellaceae</taxon>
        <taxon>Acinetobacter</taxon>
    </lineage>
</organism>
<name>A0A2S2FBF4_9GAMM</name>
<dbReference type="Gene3D" id="3.40.50.1820">
    <property type="entry name" value="alpha/beta hydrolase"/>
    <property type="match status" value="1"/>
</dbReference>
<dbReference type="STRING" id="1871111.GCA_001704615_02385"/>
<evidence type="ECO:0000313" key="3">
    <source>
        <dbReference type="EMBL" id="AWL27622.1"/>
    </source>
</evidence>
<evidence type="ECO:0000256" key="1">
    <source>
        <dbReference type="ARBA" id="ARBA00022801"/>
    </source>
</evidence>
<dbReference type="KEGG" id="adv:DJ533_02960"/>
<evidence type="ECO:0000259" key="2">
    <source>
        <dbReference type="Pfam" id="PF07859"/>
    </source>
</evidence>
<dbReference type="Proteomes" id="UP000245977">
    <property type="component" value="Chromosome"/>
</dbReference>
<accession>A0A2S2FBF4</accession>
<dbReference type="InterPro" id="IPR013094">
    <property type="entry name" value="AB_hydrolase_3"/>
</dbReference>
<keyword evidence="4" id="KW-1185">Reference proteome</keyword>